<proteinExistence type="predicted"/>
<name>A0A3E1NEX2_9BACT</name>
<dbReference type="AlphaFoldDB" id="A0A3E1NEX2"/>
<accession>A0A3E1NEX2</accession>
<evidence type="ECO:0000313" key="1">
    <source>
        <dbReference type="EMBL" id="RFM26328.1"/>
    </source>
</evidence>
<reference evidence="1 2" key="1">
    <citation type="submission" date="2018-08" db="EMBL/GenBank/DDBJ databases">
        <title>Chitinophagaceae sp. K23C18032701, a novel bacterium isolated from forest soil.</title>
        <authorList>
            <person name="Wang C."/>
        </authorList>
    </citation>
    <scope>NUCLEOTIDE SEQUENCE [LARGE SCALE GENOMIC DNA]</scope>
    <source>
        <strain evidence="1 2">K23C18032701</strain>
    </source>
</reference>
<keyword evidence="2" id="KW-1185">Reference proteome</keyword>
<dbReference type="EMBL" id="QTJU01000010">
    <property type="protein sequence ID" value="RFM26328.1"/>
    <property type="molecule type" value="Genomic_DNA"/>
</dbReference>
<gene>
    <name evidence="1" type="ORF">DXN05_20685</name>
</gene>
<sequence length="60" mass="6741">MGGKITGYSIYDEVNLLNAHIFWLPRSLLQVTAAFTALLHCYKNKPVVPVAEKQLNHTTN</sequence>
<comment type="caution">
    <text evidence="1">The sequence shown here is derived from an EMBL/GenBank/DDBJ whole genome shotgun (WGS) entry which is preliminary data.</text>
</comment>
<evidence type="ECO:0000313" key="2">
    <source>
        <dbReference type="Proteomes" id="UP000261284"/>
    </source>
</evidence>
<organism evidence="1 2">
    <name type="scientific">Deminuibacter soli</name>
    <dbReference type="NCBI Taxonomy" id="2291815"/>
    <lineage>
        <taxon>Bacteria</taxon>
        <taxon>Pseudomonadati</taxon>
        <taxon>Bacteroidota</taxon>
        <taxon>Chitinophagia</taxon>
        <taxon>Chitinophagales</taxon>
        <taxon>Chitinophagaceae</taxon>
        <taxon>Deminuibacter</taxon>
    </lineage>
</organism>
<dbReference type="Proteomes" id="UP000261284">
    <property type="component" value="Unassembled WGS sequence"/>
</dbReference>
<protein>
    <submittedName>
        <fullName evidence="1">Uncharacterized protein</fullName>
    </submittedName>
</protein>